<keyword evidence="2" id="KW-1185">Reference proteome</keyword>
<dbReference type="EMBL" id="JAUIZM010000002">
    <property type="protein sequence ID" value="KAK1398396.1"/>
    <property type="molecule type" value="Genomic_DNA"/>
</dbReference>
<sequence length="141" mass="15984">MLDKKGKKKKHCSKMLCLRSAKVTGRIKRLETFRIAGRCGYWPEGNGEYGTIYSFLVDLCMSLPLCKVDHNMKAKGGAVVSVSLPKTAMAERKEGKKSLAQLWVDNHFELVRCIRICFRRKHIPPKSSHCSAHSKSSLKIY</sequence>
<protein>
    <submittedName>
        <fullName evidence="1">Uncharacterized protein</fullName>
    </submittedName>
</protein>
<organism evidence="1 2">
    <name type="scientific">Heracleum sosnowskyi</name>
    <dbReference type="NCBI Taxonomy" id="360622"/>
    <lineage>
        <taxon>Eukaryota</taxon>
        <taxon>Viridiplantae</taxon>
        <taxon>Streptophyta</taxon>
        <taxon>Embryophyta</taxon>
        <taxon>Tracheophyta</taxon>
        <taxon>Spermatophyta</taxon>
        <taxon>Magnoliopsida</taxon>
        <taxon>eudicotyledons</taxon>
        <taxon>Gunneridae</taxon>
        <taxon>Pentapetalae</taxon>
        <taxon>asterids</taxon>
        <taxon>campanulids</taxon>
        <taxon>Apiales</taxon>
        <taxon>Apiaceae</taxon>
        <taxon>Apioideae</taxon>
        <taxon>apioid superclade</taxon>
        <taxon>Tordylieae</taxon>
        <taxon>Tordyliinae</taxon>
        <taxon>Heracleum</taxon>
    </lineage>
</organism>
<dbReference type="AlphaFoldDB" id="A0AAD8J939"/>
<name>A0AAD8J939_9APIA</name>
<dbReference type="Proteomes" id="UP001237642">
    <property type="component" value="Unassembled WGS sequence"/>
</dbReference>
<proteinExistence type="predicted"/>
<accession>A0AAD8J939</accession>
<evidence type="ECO:0000313" key="1">
    <source>
        <dbReference type="EMBL" id="KAK1398396.1"/>
    </source>
</evidence>
<reference evidence="1" key="2">
    <citation type="submission" date="2023-05" db="EMBL/GenBank/DDBJ databases">
        <authorList>
            <person name="Schelkunov M.I."/>
        </authorList>
    </citation>
    <scope>NUCLEOTIDE SEQUENCE</scope>
    <source>
        <strain evidence="1">Hsosn_3</strain>
        <tissue evidence="1">Leaf</tissue>
    </source>
</reference>
<comment type="caution">
    <text evidence="1">The sequence shown here is derived from an EMBL/GenBank/DDBJ whole genome shotgun (WGS) entry which is preliminary data.</text>
</comment>
<evidence type="ECO:0000313" key="2">
    <source>
        <dbReference type="Proteomes" id="UP001237642"/>
    </source>
</evidence>
<reference evidence="1" key="1">
    <citation type="submission" date="2023-02" db="EMBL/GenBank/DDBJ databases">
        <title>Genome of toxic invasive species Heracleum sosnowskyi carries increased number of genes despite the absence of recent whole-genome duplications.</title>
        <authorList>
            <person name="Schelkunov M."/>
            <person name="Shtratnikova V."/>
            <person name="Makarenko M."/>
            <person name="Klepikova A."/>
            <person name="Omelchenko D."/>
            <person name="Novikova G."/>
            <person name="Obukhova E."/>
            <person name="Bogdanov V."/>
            <person name="Penin A."/>
            <person name="Logacheva M."/>
        </authorList>
    </citation>
    <scope>NUCLEOTIDE SEQUENCE</scope>
    <source>
        <strain evidence="1">Hsosn_3</strain>
        <tissue evidence="1">Leaf</tissue>
    </source>
</reference>
<gene>
    <name evidence="1" type="ORF">POM88_008259</name>
</gene>